<comment type="caution">
    <text evidence="10">The sequence shown here is derived from an EMBL/GenBank/DDBJ whole genome shotgun (WGS) entry which is preliminary data.</text>
</comment>
<dbReference type="PROSITE" id="PS00237">
    <property type="entry name" value="G_PROTEIN_RECEP_F1_1"/>
    <property type="match status" value="1"/>
</dbReference>
<proteinExistence type="inferred from homology"/>
<evidence type="ECO:0000256" key="2">
    <source>
        <dbReference type="ARBA" id="ARBA00022475"/>
    </source>
</evidence>
<dbReference type="GO" id="GO:0005886">
    <property type="term" value="C:plasma membrane"/>
    <property type="evidence" value="ECO:0007669"/>
    <property type="project" value="UniProtKB-SubCell"/>
</dbReference>
<keyword evidence="11" id="KW-1185">Reference proteome</keyword>
<protein>
    <recommendedName>
        <fullName evidence="9">G-protein coupled receptors family 1 profile domain-containing protein</fullName>
    </recommendedName>
</protein>
<feature type="transmembrane region" description="Helical" evidence="8">
    <location>
        <begin position="23"/>
        <end position="43"/>
    </location>
</feature>
<name>A0A1D1UV07_RAMVA</name>
<evidence type="ECO:0000256" key="4">
    <source>
        <dbReference type="ARBA" id="ARBA00022989"/>
    </source>
</evidence>
<evidence type="ECO:0000313" key="10">
    <source>
        <dbReference type="EMBL" id="GAU92285.1"/>
    </source>
</evidence>
<dbReference type="GO" id="GO:0032870">
    <property type="term" value="P:cellular response to hormone stimulus"/>
    <property type="evidence" value="ECO:0007669"/>
    <property type="project" value="TreeGrafter"/>
</dbReference>
<keyword evidence="7" id="KW-0297">G-protein coupled receptor</keyword>
<dbReference type="Pfam" id="PF00001">
    <property type="entry name" value="7tm_1"/>
    <property type="match status" value="1"/>
</dbReference>
<dbReference type="OrthoDB" id="6435638at2759"/>
<dbReference type="Proteomes" id="UP000186922">
    <property type="component" value="Unassembled WGS sequence"/>
</dbReference>
<evidence type="ECO:0000256" key="1">
    <source>
        <dbReference type="ARBA" id="ARBA00004651"/>
    </source>
</evidence>
<dbReference type="InterPro" id="IPR000276">
    <property type="entry name" value="GPCR_Rhodpsn"/>
</dbReference>
<sequence>MDAINATRIDDREKASRDVQVKVLFTLFGFAIIANTAVIFSLLRSRAKSNRFSNIHFLILQLVISDLLVALLCLAADASWKFTYSWNAGNLMCKLVKYLQMFALYSSTFIVVTIAVDRCIAVRYPMHRARRRVTIRCMTVYVFRVMEAPFLSEDGQPFEQCVTFGAYEEAWQELSYILFTCCAMFVFPLVIITVSYSVIFIRIRHELGGKTGMSVPSVQITFLENMAGTTISIANSRVSSLRGAAGHRRETLMKKAKSRTLWMSILVIVNFLVCWAPYYTAVLYYVIEQATNEDFEKDATNVFQIIFFFGK</sequence>
<feature type="transmembrane region" description="Helical" evidence="8">
    <location>
        <begin position="176"/>
        <end position="201"/>
    </location>
</feature>
<comment type="similarity">
    <text evidence="7">Belongs to the G-protein coupled receptor 1 family.</text>
</comment>
<dbReference type="GO" id="GO:0004930">
    <property type="term" value="F:G protein-coupled receptor activity"/>
    <property type="evidence" value="ECO:0007669"/>
    <property type="project" value="UniProtKB-KW"/>
</dbReference>
<keyword evidence="4 8" id="KW-1133">Transmembrane helix</keyword>
<dbReference type="PANTHER" id="PTHR24241">
    <property type="entry name" value="NEUROPEPTIDE RECEPTOR-RELATED G-PROTEIN COUPLED RECEPTOR"/>
    <property type="match status" value="1"/>
</dbReference>
<feature type="transmembrane region" description="Helical" evidence="8">
    <location>
        <begin position="261"/>
        <end position="287"/>
    </location>
</feature>
<feature type="transmembrane region" description="Helical" evidence="8">
    <location>
        <begin position="98"/>
        <end position="121"/>
    </location>
</feature>
<keyword evidence="2" id="KW-1003">Cell membrane</keyword>
<organism evidence="10 11">
    <name type="scientific">Ramazzottius varieornatus</name>
    <name type="common">Water bear</name>
    <name type="synonym">Tardigrade</name>
    <dbReference type="NCBI Taxonomy" id="947166"/>
    <lineage>
        <taxon>Eukaryota</taxon>
        <taxon>Metazoa</taxon>
        <taxon>Ecdysozoa</taxon>
        <taxon>Tardigrada</taxon>
        <taxon>Eutardigrada</taxon>
        <taxon>Parachela</taxon>
        <taxon>Hypsibioidea</taxon>
        <taxon>Ramazzottiidae</taxon>
        <taxon>Ramazzottius</taxon>
    </lineage>
</organism>
<evidence type="ECO:0000256" key="5">
    <source>
        <dbReference type="ARBA" id="ARBA00023136"/>
    </source>
</evidence>
<dbReference type="PRINTS" id="PR00237">
    <property type="entry name" value="GPCRRHODOPSN"/>
</dbReference>
<dbReference type="GO" id="GO:0042277">
    <property type="term" value="F:peptide binding"/>
    <property type="evidence" value="ECO:0007669"/>
    <property type="project" value="TreeGrafter"/>
</dbReference>
<evidence type="ECO:0000256" key="6">
    <source>
        <dbReference type="ARBA" id="ARBA00023170"/>
    </source>
</evidence>
<feature type="transmembrane region" description="Helical" evidence="8">
    <location>
        <begin position="55"/>
        <end position="78"/>
    </location>
</feature>
<feature type="domain" description="G-protein coupled receptors family 1 profile" evidence="9">
    <location>
        <begin position="34"/>
        <end position="311"/>
    </location>
</feature>
<keyword evidence="6 7" id="KW-0675">Receptor</keyword>
<evidence type="ECO:0000313" key="11">
    <source>
        <dbReference type="Proteomes" id="UP000186922"/>
    </source>
</evidence>
<evidence type="ECO:0000256" key="3">
    <source>
        <dbReference type="ARBA" id="ARBA00022692"/>
    </source>
</evidence>
<dbReference type="SUPFAM" id="SSF81321">
    <property type="entry name" value="Family A G protein-coupled receptor-like"/>
    <property type="match status" value="1"/>
</dbReference>
<evidence type="ECO:0000256" key="7">
    <source>
        <dbReference type="RuleBase" id="RU000688"/>
    </source>
</evidence>
<accession>A0A1D1UV07</accession>
<dbReference type="STRING" id="947166.A0A1D1UV07"/>
<comment type="subcellular location">
    <subcellularLocation>
        <location evidence="1">Cell membrane</location>
        <topology evidence="1">Multi-pass membrane protein</topology>
    </subcellularLocation>
</comment>
<evidence type="ECO:0000256" key="8">
    <source>
        <dbReference type="SAM" id="Phobius"/>
    </source>
</evidence>
<dbReference type="EMBL" id="BDGG01000002">
    <property type="protein sequence ID" value="GAU92285.1"/>
    <property type="molecule type" value="Genomic_DNA"/>
</dbReference>
<reference evidence="10 11" key="1">
    <citation type="journal article" date="2016" name="Nat. Commun.">
        <title>Extremotolerant tardigrade genome and improved radiotolerance of human cultured cells by tardigrade-unique protein.</title>
        <authorList>
            <person name="Hashimoto T."/>
            <person name="Horikawa D.D."/>
            <person name="Saito Y."/>
            <person name="Kuwahara H."/>
            <person name="Kozuka-Hata H."/>
            <person name="Shin-I T."/>
            <person name="Minakuchi Y."/>
            <person name="Ohishi K."/>
            <person name="Motoyama A."/>
            <person name="Aizu T."/>
            <person name="Enomoto A."/>
            <person name="Kondo K."/>
            <person name="Tanaka S."/>
            <person name="Hara Y."/>
            <person name="Koshikawa S."/>
            <person name="Sagara H."/>
            <person name="Miura T."/>
            <person name="Yokobori S."/>
            <person name="Miyagawa K."/>
            <person name="Suzuki Y."/>
            <person name="Kubo T."/>
            <person name="Oyama M."/>
            <person name="Kohara Y."/>
            <person name="Fujiyama A."/>
            <person name="Arakawa K."/>
            <person name="Katayama T."/>
            <person name="Toyoda A."/>
            <person name="Kunieda T."/>
        </authorList>
    </citation>
    <scope>NUCLEOTIDE SEQUENCE [LARGE SCALE GENOMIC DNA]</scope>
    <source>
        <strain evidence="10 11">YOKOZUNA-1</strain>
    </source>
</reference>
<dbReference type="PANTHER" id="PTHR24241:SF59">
    <property type="entry name" value="ADIPOKINETIC HORMONE RECEPTOR, ISOFORM C"/>
    <property type="match status" value="1"/>
</dbReference>
<keyword evidence="3 7" id="KW-0812">Transmembrane</keyword>
<keyword evidence="7" id="KW-0807">Transducer</keyword>
<keyword evidence="5 8" id="KW-0472">Membrane</keyword>
<dbReference type="PROSITE" id="PS50262">
    <property type="entry name" value="G_PROTEIN_RECEP_F1_2"/>
    <property type="match status" value="1"/>
</dbReference>
<dbReference type="AlphaFoldDB" id="A0A1D1UV07"/>
<dbReference type="InterPro" id="IPR017452">
    <property type="entry name" value="GPCR_Rhodpsn_7TM"/>
</dbReference>
<gene>
    <name evidence="10" type="primary">RvY_04385-1</name>
    <name evidence="10" type="synonym">RvY_04385.1</name>
    <name evidence="10" type="ORF">RvY_04385</name>
</gene>
<evidence type="ECO:0000259" key="9">
    <source>
        <dbReference type="PROSITE" id="PS50262"/>
    </source>
</evidence>
<dbReference type="Gene3D" id="1.20.1070.10">
    <property type="entry name" value="Rhodopsin 7-helix transmembrane proteins"/>
    <property type="match status" value="1"/>
</dbReference>